<protein>
    <submittedName>
        <fullName evidence="2">Helix-turn-helix transcriptional regulator</fullName>
    </submittedName>
</protein>
<dbReference type="Gene3D" id="3.30.450.180">
    <property type="match status" value="1"/>
</dbReference>
<dbReference type="Gene3D" id="1.10.260.40">
    <property type="entry name" value="lambda repressor-like DNA-binding domains"/>
    <property type="match status" value="1"/>
</dbReference>
<dbReference type="Pfam" id="PF13560">
    <property type="entry name" value="HTH_31"/>
    <property type="match status" value="1"/>
</dbReference>
<dbReference type="InterPro" id="IPR010982">
    <property type="entry name" value="Lambda_DNA-bd_dom_sf"/>
</dbReference>
<dbReference type="PROSITE" id="PS50943">
    <property type="entry name" value="HTH_CROC1"/>
    <property type="match status" value="1"/>
</dbReference>
<dbReference type="EMBL" id="JAIBOA010000012">
    <property type="protein sequence ID" value="MBW8484661.1"/>
    <property type="molecule type" value="Genomic_DNA"/>
</dbReference>
<evidence type="ECO:0000313" key="2">
    <source>
        <dbReference type="EMBL" id="MBW8484661.1"/>
    </source>
</evidence>
<accession>A0ABS7FWL4</accession>
<name>A0ABS7FWL4_9ACTN</name>
<evidence type="ECO:0000259" key="1">
    <source>
        <dbReference type="PROSITE" id="PS50943"/>
    </source>
</evidence>
<dbReference type="CDD" id="cd00093">
    <property type="entry name" value="HTH_XRE"/>
    <property type="match status" value="1"/>
</dbReference>
<proteinExistence type="predicted"/>
<sequence>MTTPSEIGEFLRSRRARLSPETAGIDPGGTGRRVPGLRREELAKLAGISADYYVRLEQGRNRTVSEEVLDAVAAALRLDGAEREYLFRIARPARRRDGAPVEPPQRVREGLYRLLETVDDVAPALILGRRTDVLAANVLARALLVDWEALPRRDRNVARFVFLDGYARSLLGNWDEVAWITVTALRLEAGRHPGDPLLTDLIGELSVKSEDFGRLWAGHEVANFTGGLRVYRHPVVGEITLPCESLTFPTDPDQTLCIHTVPPGSPAADSLRLLANWATRPGGLAPAR</sequence>
<comment type="caution">
    <text evidence="2">The sequence shown here is derived from an EMBL/GenBank/DDBJ whole genome shotgun (WGS) entry which is preliminary data.</text>
</comment>
<dbReference type="Proteomes" id="UP000774570">
    <property type="component" value="Unassembled WGS sequence"/>
</dbReference>
<dbReference type="InterPro" id="IPR001387">
    <property type="entry name" value="Cro/C1-type_HTH"/>
</dbReference>
<gene>
    <name evidence="2" type="ORF">K1Y72_19915</name>
</gene>
<reference evidence="2 3" key="1">
    <citation type="submission" date="2021-07" db="EMBL/GenBank/DDBJ databases">
        <title>Actinomadura sp. PM05-2 isolated from lichen.</title>
        <authorList>
            <person name="Somphong A."/>
            <person name="Phongsopitanun W."/>
            <person name="Tanasupawat S."/>
            <person name="Peongsungnone V."/>
        </authorList>
    </citation>
    <scope>NUCLEOTIDE SEQUENCE [LARGE SCALE GENOMIC DNA]</scope>
    <source>
        <strain evidence="2 3">PM05-2</strain>
    </source>
</reference>
<evidence type="ECO:0000313" key="3">
    <source>
        <dbReference type="Proteomes" id="UP000774570"/>
    </source>
</evidence>
<feature type="domain" description="HTH cro/C1-type" evidence="1">
    <location>
        <begin position="36"/>
        <end position="83"/>
    </location>
</feature>
<dbReference type="SUPFAM" id="SSF47413">
    <property type="entry name" value="lambda repressor-like DNA-binding domains"/>
    <property type="match status" value="1"/>
</dbReference>
<dbReference type="InterPro" id="IPR041413">
    <property type="entry name" value="MLTR_LBD"/>
</dbReference>
<organism evidence="2 3">
    <name type="scientific">Actinomadura parmotrematis</name>
    <dbReference type="NCBI Taxonomy" id="2864039"/>
    <lineage>
        <taxon>Bacteria</taxon>
        <taxon>Bacillati</taxon>
        <taxon>Actinomycetota</taxon>
        <taxon>Actinomycetes</taxon>
        <taxon>Streptosporangiales</taxon>
        <taxon>Thermomonosporaceae</taxon>
        <taxon>Actinomadura</taxon>
    </lineage>
</organism>
<dbReference type="SMART" id="SM00530">
    <property type="entry name" value="HTH_XRE"/>
    <property type="match status" value="1"/>
</dbReference>
<dbReference type="PANTHER" id="PTHR35010:SF2">
    <property type="entry name" value="BLL4672 PROTEIN"/>
    <property type="match status" value="1"/>
</dbReference>
<dbReference type="RefSeq" id="WP_220167893.1">
    <property type="nucleotide sequence ID" value="NZ_JAIBOA010000012.1"/>
</dbReference>
<dbReference type="PANTHER" id="PTHR35010">
    <property type="entry name" value="BLL4672 PROTEIN-RELATED"/>
    <property type="match status" value="1"/>
</dbReference>
<dbReference type="Pfam" id="PF17765">
    <property type="entry name" value="MLTR_LBD"/>
    <property type="match status" value="1"/>
</dbReference>
<keyword evidence="3" id="KW-1185">Reference proteome</keyword>